<gene>
    <name evidence="4" type="ORF">SISSUDRAFT_867759</name>
</gene>
<proteinExistence type="inferred from homology"/>
<name>A0A166CDK8_9AGAM</name>
<evidence type="ECO:0000313" key="4">
    <source>
        <dbReference type="EMBL" id="KZT37337.1"/>
    </source>
</evidence>
<protein>
    <submittedName>
        <fullName evidence="4">NAD(P)-binding protein</fullName>
    </submittedName>
</protein>
<dbReference type="InterPro" id="IPR057571">
    <property type="entry name" value="SDR_PhqE-like"/>
</dbReference>
<comment type="similarity">
    <text evidence="1">Belongs to the short-chain dehydrogenases/reductases (SDR) family.</text>
</comment>
<dbReference type="InterPro" id="IPR002347">
    <property type="entry name" value="SDR_fam"/>
</dbReference>
<dbReference type="PANTHER" id="PTHR43477:SF1">
    <property type="entry name" value="DIHYDROANTICAPSIN 7-DEHYDROGENASE"/>
    <property type="match status" value="1"/>
</dbReference>
<evidence type="ECO:0000256" key="2">
    <source>
        <dbReference type="ARBA" id="ARBA00022857"/>
    </source>
</evidence>
<dbReference type="AlphaFoldDB" id="A0A166CDK8"/>
<dbReference type="InterPro" id="IPR051122">
    <property type="entry name" value="SDR_DHRS6-like"/>
</dbReference>
<dbReference type="GO" id="GO:0016491">
    <property type="term" value="F:oxidoreductase activity"/>
    <property type="evidence" value="ECO:0007669"/>
    <property type="project" value="UniProtKB-KW"/>
</dbReference>
<dbReference type="SUPFAM" id="SSF51735">
    <property type="entry name" value="NAD(P)-binding Rossmann-fold domains"/>
    <property type="match status" value="1"/>
</dbReference>
<dbReference type="STRING" id="1314776.A0A166CDK8"/>
<sequence length="247" mass="26166">MTSLRDQTIVVIGGTSGIGFAVAQASLYQHAAHVVVASSTSEKVTQTLARLTETTKQHSLGGRVTGKTLDIGNADEVKKFFAEIGEIDHVVITSGDNLKNGFKGVDLETLKDTFDIRFWAAALVAQQAHIKSGGSITLTGGVASIKPPPGWPVAAGLAGAVESLVRGLAVELAPIRVNLVAPGAVLTERWDSLPTDRRDKLLRDSAEKLLVKRIGIPEEVADAYIFFMKCGFVTGEILHINGGQTLV</sequence>
<organism evidence="4 5">
    <name type="scientific">Sistotremastrum suecicum HHB10207 ss-3</name>
    <dbReference type="NCBI Taxonomy" id="1314776"/>
    <lineage>
        <taxon>Eukaryota</taxon>
        <taxon>Fungi</taxon>
        <taxon>Dikarya</taxon>
        <taxon>Basidiomycota</taxon>
        <taxon>Agaricomycotina</taxon>
        <taxon>Agaricomycetes</taxon>
        <taxon>Sistotremastrales</taxon>
        <taxon>Sistotremastraceae</taxon>
        <taxon>Sistotremastrum</taxon>
    </lineage>
</organism>
<keyword evidence="2" id="KW-0521">NADP</keyword>
<reference evidence="4 5" key="1">
    <citation type="journal article" date="2016" name="Mol. Biol. Evol.">
        <title>Comparative Genomics of Early-Diverging Mushroom-Forming Fungi Provides Insights into the Origins of Lignocellulose Decay Capabilities.</title>
        <authorList>
            <person name="Nagy L.G."/>
            <person name="Riley R."/>
            <person name="Tritt A."/>
            <person name="Adam C."/>
            <person name="Daum C."/>
            <person name="Floudas D."/>
            <person name="Sun H."/>
            <person name="Yadav J.S."/>
            <person name="Pangilinan J."/>
            <person name="Larsson K.H."/>
            <person name="Matsuura K."/>
            <person name="Barry K."/>
            <person name="Labutti K."/>
            <person name="Kuo R."/>
            <person name="Ohm R.A."/>
            <person name="Bhattacharya S.S."/>
            <person name="Shirouzu T."/>
            <person name="Yoshinaga Y."/>
            <person name="Martin F.M."/>
            <person name="Grigoriev I.V."/>
            <person name="Hibbett D.S."/>
        </authorList>
    </citation>
    <scope>NUCLEOTIDE SEQUENCE [LARGE SCALE GENOMIC DNA]</scope>
    <source>
        <strain evidence="4 5">HHB10207 ss-3</strain>
    </source>
</reference>
<dbReference type="PANTHER" id="PTHR43477">
    <property type="entry name" value="DIHYDROANTICAPSIN 7-DEHYDROGENASE"/>
    <property type="match status" value="1"/>
</dbReference>
<dbReference type="InterPro" id="IPR036291">
    <property type="entry name" value="NAD(P)-bd_dom_sf"/>
</dbReference>
<evidence type="ECO:0000256" key="1">
    <source>
        <dbReference type="ARBA" id="ARBA00006484"/>
    </source>
</evidence>
<accession>A0A166CDK8</accession>
<dbReference type="Gene3D" id="3.40.50.720">
    <property type="entry name" value="NAD(P)-binding Rossmann-like Domain"/>
    <property type="match status" value="1"/>
</dbReference>
<dbReference type="OrthoDB" id="294295at2759"/>
<dbReference type="PRINTS" id="PR00081">
    <property type="entry name" value="GDHRDH"/>
</dbReference>
<dbReference type="Pfam" id="PF23441">
    <property type="entry name" value="SDR"/>
    <property type="match status" value="1"/>
</dbReference>
<dbReference type="CDD" id="cd05233">
    <property type="entry name" value="SDR_c"/>
    <property type="match status" value="1"/>
</dbReference>
<keyword evidence="3" id="KW-0560">Oxidoreductase</keyword>
<evidence type="ECO:0000313" key="5">
    <source>
        <dbReference type="Proteomes" id="UP000076798"/>
    </source>
</evidence>
<keyword evidence="5" id="KW-1185">Reference proteome</keyword>
<dbReference type="Proteomes" id="UP000076798">
    <property type="component" value="Unassembled WGS sequence"/>
</dbReference>
<dbReference type="EMBL" id="KV428085">
    <property type="protein sequence ID" value="KZT37337.1"/>
    <property type="molecule type" value="Genomic_DNA"/>
</dbReference>
<evidence type="ECO:0000256" key="3">
    <source>
        <dbReference type="ARBA" id="ARBA00023002"/>
    </source>
</evidence>